<reference evidence="2" key="1">
    <citation type="submission" date="2016-10" db="EMBL/GenBank/DDBJ databases">
        <title>Comparative genomics uncovers the prolific and rare metabolic potential of the cyanobacterial genus Moorea.</title>
        <authorList>
            <person name="Leao T."/>
            <person name="Castelao G."/>
            <person name="Korobeynikov A."/>
            <person name="Monroe E.A."/>
            <person name="Podell S."/>
            <person name="Glukhov E."/>
            <person name="Allen E."/>
            <person name="Gerwick W.H."/>
            <person name="Gerwick L."/>
        </authorList>
    </citation>
    <scope>NUCLEOTIDE SEQUENCE [LARGE SCALE GENOMIC DNA]</scope>
    <source>
        <strain evidence="2">PAL-8-15-08-1</strain>
    </source>
</reference>
<dbReference type="STRING" id="1458985.BJP34_18185"/>
<evidence type="ECO:0008006" key="3">
    <source>
        <dbReference type="Google" id="ProtNLM"/>
    </source>
</evidence>
<accession>A0A1D8TU79</accession>
<dbReference type="RefSeq" id="WP_070393565.1">
    <property type="nucleotide sequence ID" value="NZ_CP017599.1"/>
</dbReference>
<dbReference type="KEGG" id="mpro:BJP34_18185"/>
<proteinExistence type="predicted"/>
<name>A0A1D8TU79_9CYAN</name>
<dbReference type="OrthoDB" id="512705at2"/>
<dbReference type="AlphaFoldDB" id="A0A1D8TU79"/>
<dbReference type="InterPro" id="IPR014951">
    <property type="entry name" value="DUF1822"/>
</dbReference>
<dbReference type="Pfam" id="PF08852">
    <property type="entry name" value="DUF1822"/>
    <property type="match status" value="1"/>
</dbReference>
<organism evidence="1 2">
    <name type="scientific">Moorena producens PAL-8-15-08-1</name>
    <dbReference type="NCBI Taxonomy" id="1458985"/>
    <lineage>
        <taxon>Bacteria</taxon>
        <taxon>Bacillati</taxon>
        <taxon>Cyanobacteriota</taxon>
        <taxon>Cyanophyceae</taxon>
        <taxon>Coleofasciculales</taxon>
        <taxon>Coleofasciculaceae</taxon>
        <taxon>Moorena</taxon>
    </lineage>
</organism>
<evidence type="ECO:0000313" key="1">
    <source>
        <dbReference type="EMBL" id="AOX01115.1"/>
    </source>
</evidence>
<dbReference type="EMBL" id="CP017599">
    <property type="protein sequence ID" value="AOX01115.1"/>
    <property type="molecule type" value="Genomic_DNA"/>
</dbReference>
<gene>
    <name evidence="1" type="ORF">BJP34_18185</name>
</gene>
<protein>
    <recommendedName>
        <fullName evidence="3">DUF1822 domain-containing protein</fullName>
    </recommendedName>
</protein>
<sequence length="334" mass="36973">MTYNTHNLEQFALPLPITNNARSRAEQFARQQPTPQKAEQVRLNTLAVLVVNDYMQMMGMPTDLKASDSWNPIIRLLANVADLEISGIGRIECRAIKSQDSVCHIPPEVWSDRIGYVVVEINEQSSEGTVLGFTPTADTEELSISQLRPVDDLIDHFHPPMTQVTPKPAAVAHRTRVNLSQWLDNVVETGWQTLESLENLLNPPEPIFAFRSAGLDSTEALPLEENLDVGIRRAKLIDLGLLLAGSPVALVVELVPESELKQNIRLKVYPTGSKTYLPANLTLTVLDASGTVFLEAQARQIDNYIQLQFSGVPGEQFSVEVALGDARIIEDFTI</sequence>
<dbReference type="Proteomes" id="UP000177870">
    <property type="component" value="Chromosome"/>
</dbReference>
<evidence type="ECO:0000313" key="2">
    <source>
        <dbReference type="Proteomes" id="UP000177870"/>
    </source>
</evidence>